<dbReference type="Pfam" id="PF00391">
    <property type="entry name" value="PEP-utilizers"/>
    <property type="match status" value="1"/>
</dbReference>
<evidence type="ECO:0000256" key="4">
    <source>
        <dbReference type="ARBA" id="ARBA00002788"/>
    </source>
</evidence>
<dbReference type="PROSITE" id="PS51096">
    <property type="entry name" value="PTS_EIIA_TYPE_4"/>
    <property type="match status" value="1"/>
</dbReference>
<evidence type="ECO:0000256" key="2">
    <source>
        <dbReference type="ARBA" id="ARBA00001113"/>
    </source>
</evidence>
<dbReference type="Gene3D" id="3.20.20.60">
    <property type="entry name" value="Phosphoenolpyruvate-binding domains"/>
    <property type="match status" value="1"/>
</dbReference>
<dbReference type="SUPFAM" id="SSF55594">
    <property type="entry name" value="HPr-like"/>
    <property type="match status" value="1"/>
</dbReference>
<comment type="function">
    <text evidence="5">General (non sugar-specific) component of the phosphoenolpyruvate-dependent sugar phosphotransferase system (sugar PTS). This major carbohydrate active-transport system catalyzes the phosphorylation of incoming sugar substrates concomitantly with their translocation across the cell membrane. The phosphoryl group from phosphoenolpyruvate (PEP) is transferred to the phosphoryl carrier protein HPr by enzyme I. Phospho-HPr then transfers it to the PTS EIIA domain.</text>
</comment>
<dbReference type="InterPro" id="IPR035895">
    <property type="entry name" value="HPr-like_sf"/>
</dbReference>
<keyword evidence="18" id="KW-0460">Magnesium</keyword>
<dbReference type="InterPro" id="IPR012844">
    <property type="entry name" value="DhaM_N"/>
</dbReference>
<keyword evidence="14" id="KW-0808">Transferase</keyword>
<dbReference type="Gene3D" id="3.50.30.10">
    <property type="entry name" value="Phosphohistidine domain"/>
    <property type="match status" value="1"/>
</dbReference>
<dbReference type="GO" id="GO:0016020">
    <property type="term" value="C:membrane"/>
    <property type="evidence" value="ECO:0007669"/>
    <property type="project" value="InterPro"/>
</dbReference>
<keyword evidence="11" id="KW-0813">Transport</keyword>
<dbReference type="GO" id="GO:0046872">
    <property type="term" value="F:metal ion binding"/>
    <property type="evidence" value="ECO:0007669"/>
    <property type="project" value="UniProtKB-KW"/>
</dbReference>
<name>A0A511DIN9_9PSEU</name>
<dbReference type="Pfam" id="PF02896">
    <property type="entry name" value="PEP-utilizers_C"/>
    <property type="match status" value="1"/>
</dbReference>
<dbReference type="SUPFAM" id="SSF53062">
    <property type="entry name" value="PTS system fructose IIA component-like"/>
    <property type="match status" value="1"/>
</dbReference>
<dbReference type="SUPFAM" id="SSF52009">
    <property type="entry name" value="Phosphohistidine domain"/>
    <property type="match status" value="1"/>
</dbReference>
<dbReference type="AlphaFoldDB" id="A0A511DIN9"/>
<feature type="domain" description="PTS EIIA type-4" evidence="21">
    <location>
        <begin position="8"/>
        <end position="140"/>
    </location>
</feature>
<reference evidence="23 24" key="1">
    <citation type="submission" date="2019-07" db="EMBL/GenBank/DDBJ databases">
        <title>Whole genome shotgun sequence of Pseudonocardia sulfidoxydans NBRC 16205.</title>
        <authorList>
            <person name="Hosoyama A."/>
            <person name="Uohara A."/>
            <person name="Ohji S."/>
            <person name="Ichikawa N."/>
        </authorList>
    </citation>
    <scope>NUCLEOTIDE SEQUENCE [LARGE SCALE GENOMIC DNA]</scope>
    <source>
        <strain evidence="23 24">NBRC 16205</strain>
    </source>
</reference>
<dbReference type="InterPro" id="IPR008279">
    <property type="entry name" value="PEP-util_enz_mobile_dom"/>
</dbReference>
<dbReference type="PROSITE" id="PS00742">
    <property type="entry name" value="PEP_ENZYMES_2"/>
    <property type="match status" value="1"/>
</dbReference>
<evidence type="ECO:0000259" key="22">
    <source>
        <dbReference type="PROSITE" id="PS51350"/>
    </source>
</evidence>
<comment type="similarity">
    <text evidence="7">Belongs to the PEP-utilizing enzyme family.</text>
</comment>
<accession>A0A511DIN9</accession>
<evidence type="ECO:0000256" key="20">
    <source>
        <dbReference type="SAM" id="MobiDB-lite"/>
    </source>
</evidence>
<keyword evidence="13" id="KW-0762">Sugar transport</keyword>
<dbReference type="Pfam" id="PF00381">
    <property type="entry name" value="PTS-HPr"/>
    <property type="match status" value="1"/>
</dbReference>
<dbReference type="GO" id="GO:0008965">
    <property type="term" value="F:phosphoenolpyruvate-protein phosphotransferase activity"/>
    <property type="evidence" value="ECO:0007669"/>
    <property type="project" value="UniProtKB-EC"/>
</dbReference>
<evidence type="ECO:0000256" key="3">
    <source>
        <dbReference type="ARBA" id="ARBA00001946"/>
    </source>
</evidence>
<comment type="cofactor">
    <cofactor evidence="3">
        <name>Mg(2+)</name>
        <dbReference type="ChEBI" id="CHEBI:18420"/>
    </cofactor>
</comment>
<dbReference type="InterPro" id="IPR000121">
    <property type="entry name" value="PEP_util_C"/>
</dbReference>
<dbReference type="EMBL" id="BJVJ01000038">
    <property type="protein sequence ID" value="GEL24682.1"/>
    <property type="molecule type" value="Genomic_DNA"/>
</dbReference>
<dbReference type="GO" id="GO:0005737">
    <property type="term" value="C:cytoplasm"/>
    <property type="evidence" value="ECO:0007669"/>
    <property type="project" value="UniProtKB-SubCell"/>
</dbReference>
<evidence type="ECO:0000256" key="13">
    <source>
        <dbReference type="ARBA" id="ARBA00022597"/>
    </source>
</evidence>
<evidence type="ECO:0000256" key="5">
    <source>
        <dbReference type="ARBA" id="ARBA00003681"/>
    </source>
</evidence>
<dbReference type="PANTHER" id="PTHR46244:SF6">
    <property type="entry name" value="PHOSPHOENOLPYRUVATE-PROTEIN PHOSPHOTRANSFERASE"/>
    <property type="match status" value="1"/>
</dbReference>
<dbReference type="InterPro" id="IPR036637">
    <property type="entry name" value="Phosphohistidine_dom_sf"/>
</dbReference>
<evidence type="ECO:0000256" key="19">
    <source>
        <dbReference type="ARBA" id="ARBA00046577"/>
    </source>
</evidence>
<dbReference type="PRINTS" id="PR01736">
    <property type="entry name" value="PHPHTRNFRASE"/>
</dbReference>
<protein>
    <recommendedName>
        <fullName evidence="10">Phosphocarrier protein HPr</fullName>
        <ecNumber evidence="8">2.7.1.121</ecNumber>
        <ecNumber evidence="9">2.7.3.9</ecNumber>
    </recommendedName>
</protein>
<keyword evidence="17" id="KW-0418">Kinase</keyword>
<evidence type="ECO:0000313" key="24">
    <source>
        <dbReference type="Proteomes" id="UP000321685"/>
    </source>
</evidence>
<dbReference type="InterPro" id="IPR006318">
    <property type="entry name" value="PTS_EI-like"/>
</dbReference>
<dbReference type="InterPro" id="IPR008731">
    <property type="entry name" value="PTS_EIN"/>
</dbReference>
<comment type="caution">
    <text evidence="23">The sequence shown here is derived from an EMBL/GenBank/DDBJ whole genome shotgun (WGS) entry which is preliminary data.</text>
</comment>
<dbReference type="InterPro" id="IPR036662">
    <property type="entry name" value="PTS_EIIA_man-typ_sf"/>
</dbReference>
<gene>
    <name evidence="23" type="ORF">PSU4_36360</name>
</gene>
<dbReference type="Pfam" id="PF05524">
    <property type="entry name" value="PEP-utilisers_N"/>
    <property type="match status" value="1"/>
</dbReference>
<dbReference type="PANTHER" id="PTHR46244">
    <property type="entry name" value="PHOSPHOENOLPYRUVATE-PROTEIN PHOSPHOTRANSFERASE"/>
    <property type="match status" value="1"/>
</dbReference>
<dbReference type="GO" id="GO:0009401">
    <property type="term" value="P:phosphoenolpyruvate-dependent sugar phosphotransferase system"/>
    <property type="evidence" value="ECO:0007669"/>
    <property type="project" value="UniProtKB-KW"/>
</dbReference>
<evidence type="ECO:0000256" key="15">
    <source>
        <dbReference type="ARBA" id="ARBA00022683"/>
    </source>
</evidence>
<keyword evidence="15" id="KW-0598">Phosphotransferase system</keyword>
<dbReference type="InterPro" id="IPR000032">
    <property type="entry name" value="HPr-like"/>
</dbReference>
<evidence type="ECO:0000256" key="7">
    <source>
        <dbReference type="ARBA" id="ARBA00007837"/>
    </source>
</evidence>
<dbReference type="CDD" id="cd00367">
    <property type="entry name" value="PTS-HPr_like"/>
    <property type="match status" value="1"/>
</dbReference>
<dbReference type="PROSITE" id="PS00369">
    <property type="entry name" value="PTS_HPR_HIS"/>
    <property type="match status" value="1"/>
</dbReference>
<dbReference type="SUPFAM" id="SSF51621">
    <property type="entry name" value="Phosphoenolpyruvate/pyruvate domain"/>
    <property type="match status" value="1"/>
</dbReference>
<dbReference type="SUPFAM" id="SSF47831">
    <property type="entry name" value="Enzyme I of the PEP:sugar phosphotransferase system HPr-binding (sub)domain"/>
    <property type="match status" value="1"/>
</dbReference>
<dbReference type="PROSITE" id="PS51350">
    <property type="entry name" value="PTS_HPR_DOM"/>
    <property type="match status" value="1"/>
</dbReference>
<evidence type="ECO:0000259" key="21">
    <source>
        <dbReference type="PROSITE" id="PS51096"/>
    </source>
</evidence>
<evidence type="ECO:0000313" key="23">
    <source>
        <dbReference type="EMBL" id="GEL24682.1"/>
    </source>
</evidence>
<comment type="subcellular location">
    <subcellularLocation>
        <location evidence="6">Cytoplasm</location>
    </subcellularLocation>
</comment>
<feature type="region of interest" description="Disordered" evidence="20">
    <location>
        <begin position="143"/>
        <end position="167"/>
    </location>
</feature>
<evidence type="ECO:0000256" key="12">
    <source>
        <dbReference type="ARBA" id="ARBA00022490"/>
    </source>
</evidence>
<evidence type="ECO:0000256" key="17">
    <source>
        <dbReference type="ARBA" id="ARBA00022777"/>
    </source>
</evidence>
<feature type="domain" description="HPr" evidence="22">
    <location>
        <begin position="158"/>
        <end position="254"/>
    </location>
</feature>
<dbReference type="EC" id="2.7.1.121" evidence="8"/>
<evidence type="ECO:0000256" key="16">
    <source>
        <dbReference type="ARBA" id="ARBA00022723"/>
    </source>
</evidence>
<dbReference type="EC" id="2.7.3.9" evidence="9"/>
<organism evidence="23 24">
    <name type="scientific">Pseudonocardia sulfidoxydans NBRC 16205</name>
    <dbReference type="NCBI Taxonomy" id="1223511"/>
    <lineage>
        <taxon>Bacteria</taxon>
        <taxon>Bacillati</taxon>
        <taxon>Actinomycetota</taxon>
        <taxon>Actinomycetes</taxon>
        <taxon>Pseudonocardiales</taxon>
        <taxon>Pseudonocardiaceae</taxon>
        <taxon>Pseudonocardia</taxon>
    </lineage>
</organism>
<evidence type="ECO:0000256" key="10">
    <source>
        <dbReference type="ARBA" id="ARBA00020422"/>
    </source>
</evidence>
<dbReference type="RefSeq" id="WP_246115191.1">
    <property type="nucleotide sequence ID" value="NZ_BJVJ01000038.1"/>
</dbReference>
<evidence type="ECO:0000256" key="11">
    <source>
        <dbReference type="ARBA" id="ARBA00022448"/>
    </source>
</evidence>
<evidence type="ECO:0000256" key="8">
    <source>
        <dbReference type="ARBA" id="ARBA00012095"/>
    </source>
</evidence>
<dbReference type="GO" id="GO:0047324">
    <property type="term" value="F:phosphoenolpyruvate-glycerone phosphotransferase activity"/>
    <property type="evidence" value="ECO:0007669"/>
    <property type="project" value="UniProtKB-EC"/>
</dbReference>
<comment type="catalytic activity">
    <reaction evidence="2">
        <text>dihydroxyacetone + phosphoenolpyruvate = dihydroxyacetone phosphate + pyruvate</text>
        <dbReference type="Rhea" id="RHEA:18381"/>
        <dbReference type="ChEBI" id="CHEBI:15361"/>
        <dbReference type="ChEBI" id="CHEBI:16016"/>
        <dbReference type="ChEBI" id="CHEBI:57642"/>
        <dbReference type="ChEBI" id="CHEBI:58702"/>
        <dbReference type="EC" id="2.7.1.121"/>
    </reaction>
</comment>
<dbReference type="Gene3D" id="1.10.274.10">
    <property type="entry name" value="PtsI, HPr-binding domain"/>
    <property type="match status" value="1"/>
</dbReference>
<dbReference type="InterPro" id="IPR001020">
    <property type="entry name" value="PTS_HPr_His_P_site"/>
</dbReference>
<sequence>MTGPAGGLVGIVVVSHSRALADAAVALAREMVHDGGPRIEVAAGLDETTFGTDAAAITAAVEAADDGAGVVVLMDLGSAVLSAELALEMVDPDLATRVVLCAAPLVEGLVAAVVTAAGGAGAAAVAADATDALTAKTAQLGSAPAGADEAPAPPDVEGPTVTLTLRDPHGLHARPASRLVGAVRGLAADVQARNTSTGSGWVPVASLSRLATLGGLAGHVIEVRATGPDAATALDRVVAAAADSGLTGALLAAPQELLVPDTPARPLGASPGIAVGPARPLRAAAFEIDEDPAGDPAAEQARLARARADAAHAIEAVRDHTATTAGADEAAIFDAHLALLDDPDLLDDAHARIAAGRAAGRAWADAVDAAAAAFAALPREYLRARAGDVRAVGDQVLRALTGADGPAATPGDGVLVAADLTPADAAGLDPATVTGVVLAAGSPTAHAAILLRAKAIPAVVGAGMHVLDVAAGTVVAVDGTTGEVLVDPTPAQAERFAARAAEQADRARAARARACEPAVTRDGTTVLVGVNAGSAADAATATGADLAGLVRTEFLFLGRDDAPGVDEQEAAYRDVAAALGGRRITLRTLDVGGDKPLPYVPAAAEANPFLGVRGLRLALRAPDLFATQLRAIVRTAHATPVSVMFPMVSTVAELLAARAALDAAIAAEGRGVPPQLQVGMMVEVPAAALRAAAFAPHVDFLSIGTNDLTQYTLAAERGNDAVAALADPLDPAVLALVAATCRGAGDDVLVAVCGEVAADDAAAALLVGLGVRELSVAAPAVAGVKQSVRGIDLAAAAALAEQALRAPDAETVRALAAPGH</sequence>
<evidence type="ECO:0000256" key="1">
    <source>
        <dbReference type="ARBA" id="ARBA00000683"/>
    </source>
</evidence>
<dbReference type="Gene3D" id="3.30.1340.10">
    <property type="entry name" value="HPr-like"/>
    <property type="match status" value="1"/>
</dbReference>
<comment type="subunit">
    <text evidence="19">Homodimer. The dihydroxyacetone kinase complex is composed of a homodimer of DhaM, a homodimer of DhaK and the subunit DhaL.</text>
</comment>
<dbReference type="NCBIfam" id="TIGR02364">
    <property type="entry name" value="dha_pts"/>
    <property type="match status" value="1"/>
</dbReference>
<evidence type="ECO:0000256" key="6">
    <source>
        <dbReference type="ARBA" id="ARBA00004496"/>
    </source>
</evidence>
<evidence type="ECO:0000256" key="14">
    <source>
        <dbReference type="ARBA" id="ARBA00022679"/>
    </source>
</evidence>
<dbReference type="NCBIfam" id="TIGR01417">
    <property type="entry name" value="PTS_I_fam"/>
    <property type="match status" value="1"/>
</dbReference>
<dbReference type="InterPro" id="IPR040442">
    <property type="entry name" value="Pyrv_kinase-like_dom_sf"/>
</dbReference>
<proteinExistence type="inferred from homology"/>
<dbReference type="InterPro" id="IPR023151">
    <property type="entry name" value="PEP_util_CS"/>
</dbReference>
<dbReference type="InterPro" id="IPR004701">
    <property type="entry name" value="PTS_EIIA_man-typ"/>
</dbReference>
<dbReference type="Proteomes" id="UP000321685">
    <property type="component" value="Unassembled WGS sequence"/>
</dbReference>
<dbReference type="InterPro" id="IPR036618">
    <property type="entry name" value="PtsI_HPr-bd_sf"/>
</dbReference>
<comment type="function">
    <text evidence="4">Component of the dihydroxyacetone kinase complex, which is responsible for the phosphoenolpyruvate (PEP)-dependent phosphorylation of dihydroxyacetone. DhaM serves as the phosphoryl donor. Is phosphorylated by phosphoenolpyruvate in an EI- and HPr-dependent reaction, and a phosphorelay system on histidine residues finally leads to phosphoryl transfer to DhaL and dihydroxyacetone.</text>
</comment>
<dbReference type="Gene3D" id="3.40.50.510">
    <property type="entry name" value="Phosphotransferase system, mannose-type IIA component"/>
    <property type="match status" value="1"/>
</dbReference>
<dbReference type="Pfam" id="PF03610">
    <property type="entry name" value="EIIA-man"/>
    <property type="match status" value="1"/>
</dbReference>
<dbReference type="InterPro" id="IPR015813">
    <property type="entry name" value="Pyrv/PenolPyrv_kinase-like_dom"/>
</dbReference>
<dbReference type="InterPro" id="IPR050499">
    <property type="entry name" value="PEP-utilizing_PTS_enzyme"/>
</dbReference>
<comment type="catalytic activity">
    <reaction evidence="1">
        <text>L-histidyl-[protein] + phosphoenolpyruvate = N(pros)-phospho-L-histidyl-[protein] + pyruvate</text>
        <dbReference type="Rhea" id="RHEA:23880"/>
        <dbReference type="Rhea" id="RHEA-COMP:9745"/>
        <dbReference type="Rhea" id="RHEA-COMP:9746"/>
        <dbReference type="ChEBI" id="CHEBI:15361"/>
        <dbReference type="ChEBI" id="CHEBI:29979"/>
        <dbReference type="ChEBI" id="CHEBI:58702"/>
        <dbReference type="ChEBI" id="CHEBI:64837"/>
        <dbReference type="EC" id="2.7.3.9"/>
    </reaction>
</comment>
<keyword evidence="16" id="KW-0479">Metal-binding</keyword>
<keyword evidence="12" id="KW-0963">Cytoplasm</keyword>
<evidence type="ECO:0000256" key="9">
    <source>
        <dbReference type="ARBA" id="ARBA00012232"/>
    </source>
</evidence>
<evidence type="ECO:0000256" key="18">
    <source>
        <dbReference type="ARBA" id="ARBA00022842"/>
    </source>
</evidence>
<keyword evidence="24" id="KW-1185">Reference proteome</keyword>